<gene>
    <name evidence="10" type="ORF">NESM_000392600</name>
</gene>
<dbReference type="PANTHER" id="PTHR34273">
    <property type="entry name" value="METHYLTHIORIBOSE KINASE"/>
    <property type="match status" value="1"/>
</dbReference>
<comment type="similarity">
    <text evidence="1">Belongs to the methylthioribose kinase family.</text>
</comment>
<keyword evidence="6" id="KW-0418">Kinase</keyword>
<name>A0AAW0EKP1_9TRYP</name>
<evidence type="ECO:0000256" key="4">
    <source>
        <dbReference type="ARBA" id="ARBA00022679"/>
    </source>
</evidence>
<evidence type="ECO:0000313" key="10">
    <source>
        <dbReference type="EMBL" id="KAK7194728.1"/>
    </source>
</evidence>
<dbReference type="AlphaFoldDB" id="A0AAW0EKP1"/>
<accession>A0AAW0EKP1</accession>
<dbReference type="SUPFAM" id="SSF56112">
    <property type="entry name" value="Protein kinase-like (PK-like)"/>
    <property type="match status" value="1"/>
</dbReference>
<keyword evidence="7" id="KW-0067">ATP-binding</keyword>
<comment type="caution">
    <text evidence="10">The sequence shown here is derived from an EMBL/GenBank/DDBJ whole genome shotgun (WGS) entry which is preliminary data.</text>
</comment>
<dbReference type="InterPro" id="IPR002575">
    <property type="entry name" value="Aminoglycoside_PTrfase"/>
</dbReference>
<feature type="compositionally biased region" description="Polar residues" evidence="8">
    <location>
        <begin position="1"/>
        <end position="16"/>
    </location>
</feature>
<dbReference type="Gene3D" id="3.90.1200.10">
    <property type="match status" value="1"/>
</dbReference>
<dbReference type="GO" id="GO:0009086">
    <property type="term" value="P:methionine biosynthetic process"/>
    <property type="evidence" value="ECO:0007669"/>
    <property type="project" value="InterPro"/>
</dbReference>
<sequence length="473" mass="51950">MSHVSSINEEVNSVNRSGPDVKDTAASTSTSLGEAPSYETLNVTSVVQYVERTLDSWLPLHGDVRLQHGEVVSAEEVGDGNLNLVFRLLDRRGACRAVVKQSLPYVRCVGESWPLTLDRNRLEAETLRSHYRYDTEVVERVLFHSSDMAVTALEDLSSCVIWRRELVRGRHLSHVAPLLGRYLGRVFFHTSDLAQDRASKKAAVRVFTNVDMCGITEDLFFTDPFVDHPRNNYEPALEALLQSLLRGDAELRLRVAHLKHRFMNLPEAHLHGDLHSGSVFVDAHRVKAIDAEFGFYGPMGFDLGTVVGNLLLNAVALPALLQQQQRHLGSLDAAAADAAEVALHAKVDLSTAVAATPAVVLDSVCILWAAFYGTFTRLAETGIRDVAFAVPGYVAALLEQVWADTMGFAGCEMIRRTVGLAHVADLDSIESDADRLAAKEDVLRLGAYLVKYAAQVKDPAGLVQVVLSRVYRA</sequence>
<keyword evidence="5" id="KW-0547">Nucleotide-binding</keyword>
<keyword evidence="11" id="KW-1185">Reference proteome</keyword>
<proteinExistence type="inferred from homology"/>
<keyword evidence="4" id="KW-0808">Transferase</keyword>
<dbReference type="NCBIfam" id="TIGR01767">
    <property type="entry name" value="MTRK"/>
    <property type="match status" value="1"/>
</dbReference>
<dbReference type="PANTHER" id="PTHR34273:SF2">
    <property type="entry name" value="METHYLTHIORIBOSE KINASE"/>
    <property type="match status" value="1"/>
</dbReference>
<evidence type="ECO:0000313" key="11">
    <source>
        <dbReference type="Proteomes" id="UP001430356"/>
    </source>
</evidence>
<dbReference type="Gene3D" id="3.30.200.20">
    <property type="entry name" value="Phosphorylase Kinase, domain 1"/>
    <property type="match status" value="1"/>
</dbReference>
<feature type="region of interest" description="Disordered" evidence="8">
    <location>
        <begin position="1"/>
        <end position="34"/>
    </location>
</feature>
<dbReference type="GO" id="GO:0005524">
    <property type="term" value="F:ATP binding"/>
    <property type="evidence" value="ECO:0007669"/>
    <property type="project" value="UniProtKB-KW"/>
</dbReference>
<dbReference type="InterPro" id="IPR011009">
    <property type="entry name" value="Kinase-like_dom_sf"/>
</dbReference>
<evidence type="ECO:0000256" key="6">
    <source>
        <dbReference type="ARBA" id="ARBA00022777"/>
    </source>
</evidence>
<evidence type="ECO:0000256" key="1">
    <source>
        <dbReference type="ARBA" id="ARBA00010165"/>
    </source>
</evidence>
<dbReference type="Proteomes" id="UP001430356">
    <property type="component" value="Unassembled WGS sequence"/>
</dbReference>
<reference evidence="10 11" key="1">
    <citation type="journal article" date="2021" name="MBio">
        <title>A New Model Trypanosomatid, Novymonas esmeraldas: Genomic Perception of Its 'Candidatus Pandoraea novymonadis' Endosymbiont.</title>
        <authorList>
            <person name="Zakharova A."/>
            <person name="Saura A."/>
            <person name="Butenko A."/>
            <person name="Podesvova L."/>
            <person name="Warmusova S."/>
            <person name="Kostygov A.Y."/>
            <person name="Nenarokova A."/>
            <person name="Lukes J."/>
            <person name="Opperdoes F.R."/>
            <person name="Yurchenko V."/>
        </authorList>
    </citation>
    <scope>NUCLEOTIDE SEQUENCE [LARGE SCALE GENOMIC DNA]</scope>
    <source>
        <strain evidence="10 11">E262AT.01</strain>
    </source>
</reference>
<comment type="subunit">
    <text evidence="2">Homodimer.</text>
</comment>
<evidence type="ECO:0000256" key="5">
    <source>
        <dbReference type="ARBA" id="ARBA00022741"/>
    </source>
</evidence>
<evidence type="ECO:0000256" key="3">
    <source>
        <dbReference type="ARBA" id="ARBA00012128"/>
    </source>
</evidence>
<evidence type="ECO:0000256" key="7">
    <source>
        <dbReference type="ARBA" id="ARBA00022840"/>
    </source>
</evidence>
<dbReference type="InterPro" id="IPR009212">
    <property type="entry name" value="Methylthioribose_kinase"/>
</dbReference>
<evidence type="ECO:0000256" key="8">
    <source>
        <dbReference type="SAM" id="MobiDB-lite"/>
    </source>
</evidence>
<dbReference type="EC" id="2.7.1.100" evidence="3"/>
<dbReference type="Pfam" id="PF01636">
    <property type="entry name" value="APH"/>
    <property type="match status" value="1"/>
</dbReference>
<organism evidence="10 11">
    <name type="scientific">Novymonas esmeraldas</name>
    <dbReference type="NCBI Taxonomy" id="1808958"/>
    <lineage>
        <taxon>Eukaryota</taxon>
        <taxon>Discoba</taxon>
        <taxon>Euglenozoa</taxon>
        <taxon>Kinetoplastea</taxon>
        <taxon>Metakinetoplastina</taxon>
        <taxon>Trypanosomatida</taxon>
        <taxon>Trypanosomatidae</taxon>
        <taxon>Novymonas</taxon>
    </lineage>
</organism>
<feature type="domain" description="Aminoglycoside phosphotransferase" evidence="9">
    <location>
        <begin position="209"/>
        <end position="329"/>
    </location>
</feature>
<dbReference type="EMBL" id="JAECZO010000041">
    <property type="protein sequence ID" value="KAK7194728.1"/>
    <property type="molecule type" value="Genomic_DNA"/>
</dbReference>
<evidence type="ECO:0000259" key="9">
    <source>
        <dbReference type="Pfam" id="PF01636"/>
    </source>
</evidence>
<evidence type="ECO:0000256" key="2">
    <source>
        <dbReference type="ARBA" id="ARBA00011738"/>
    </source>
</evidence>
<protein>
    <recommendedName>
        <fullName evidence="3">S-methyl-5-thioribose kinase</fullName>
        <ecNumber evidence="3">2.7.1.100</ecNumber>
    </recommendedName>
</protein>
<dbReference type="GO" id="GO:0046522">
    <property type="term" value="F:S-methyl-5-thioribose kinase activity"/>
    <property type="evidence" value="ECO:0007669"/>
    <property type="project" value="UniProtKB-EC"/>
</dbReference>